<feature type="transmembrane region" description="Helical" evidence="6">
    <location>
        <begin position="180"/>
        <end position="199"/>
    </location>
</feature>
<reference evidence="8 9" key="1">
    <citation type="submission" date="2018-08" db="EMBL/GenBank/DDBJ databases">
        <title>Sequencing the genomes of 1000 actinobacteria strains.</title>
        <authorList>
            <person name="Klenk H.-P."/>
        </authorList>
    </citation>
    <scope>NUCLEOTIDE SEQUENCE [LARGE SCALE GENOMIC DNA]</scope>
    <source>
        <strain evidence="8 9">DSM 44099</strain>
    </source>
</reference>
<feature type="transmembrane region" description="Helical" evidence="6">
    <location>
        <begin position="150"/>
        <end position="168"/>
    </location>
</feature>
<feature type="domain" description="EamA" evidence="7">
    <location>
        <begin position="153"/>
        <end position="286"/>
    </location>
</feature>
<feature type="transmembrane region" description="Helical" evidence="6">
    <location>
        <begin position="42"/>
        <end position="60"/>
    </location>
</feature>
<evidence type="ECO:0000313" key="8">
    <source>
        <dbReference type="EMBL" id="REG00733.1"/>
    </source>
</evidence>
<sequence length="330" mass="33927">MVRRTDDDGVKPRDIALAIGVTALWGVNFVVIRVGLDHFPPLMFNALRFSFAAVPAVFFVGRPRVPWRWVFAVAMALGVAKFSLLFAGMAAGMPAGLSSLILQSQAIFTVLLAVPLLRERPGRRRLLGLAVAAVGVVIVAAGLGSDLPGGAFALVIAAAAAWGLSNVATRKAGSTDALRFMVWVSALAAPWLIALSLLVDGPAADLAALRDVNAAAIFAVLFVAGAATLGGFAAWGHLISRYGASTVAPFAMLVPLFGIASAALLLDEPVHPTDILGGLLVVGGVLAGLDRTRPQLPLADPDEAAPPAEGGPHHLAALGRAGITAARDKV</sequence>
<accession>A0A3D9ZW32</accession>
<feature type="transmembrane region" description="Helical" evidence="6">
    <location>
        <begin position="272"/>
        <end position="289"/>
    </location>
</feature>
<evidence type="ECO:0000256" key="2">
    <source>
        <dbReference type="ARBA" id="ARBA00007362"/>
    </source>
</evidence>
<dbReference type="Proteomes" id="UP000256913">
    <property type="component" value="Unassembled WGS sequence"/>
</dbReference>
<evidence type="ECO:0000256" key="4">
    <source>
        <dbReference type="ARBA" id="ARBA00022989"/>
    </source>
</evidence>
<dbReference type="PANTHER" id="PTHR32322">
    <property type="entry name" value="INNER MEMBRANE TRANSPORTER"/>
    <property type="match status" value="1"/>
</dbReference>
<dbReference type="AlphaFoldDB" id="A0A3D9ZW32"/>
<evidence type="ECO:0000256" key="6">
    <source>
        <dbReference type="SAM" id="Phobius"/>
    </source>
</evidence>
<organism evidence="8 9">
    <name type="scientific">Asanoa ferruginea</name>
    <dbReference type="NCBI Taxonomy" id="53367"/>
    <lineage>
        <taxon>Bacteria</taxon>
        <taxon>Bacillati</taxon>
        <taxon>Actinomycetota</taxon>
        <taxon>Actinomycetes</taxon>
        <taxon>Micromonosporales</taxon>
        <taxon>Micromonosporaceae</taxon>
        <taxon>Asanoa</taxon>
    </lineage>
</organism>
<evidence type="ECO:0000259" key="7">
    <source>
        <dbReference type="Pfam" id="PF00892"/>
    </source>
</evidence>
<dbReference type="EMBL" id="QUMQ01000001">
    <property type="protein sequence ID" value="REG00733.1"/>
    <property type="molecule type" value="Genomic_DNA"/>
</dbReference>
<proteinExistence type="inferred from homology"/>
<feature type="transmembrane region" description="Helical" evidence="6">
    <location>
        <begin position="95"/>
        <end position="114"/>
    </location>
</feature>
<comment type="subcellular location">
    <subcellularLocation>
        <location evidence="1">Membrane</location>
        <topology evidence="1">Multi-pass membrane protein</topology>
    </subcellularLocation>
</comment>
<evidence type="ECO:0000313" key="9">
    <source>
        <dbReference type="Proteomes" id="UP000256913"/>
    </source>
</evidence>
<keyword evidence="3 6" id="KW-0812">Transmembrane</keyword>
<dbReference type="SUPFAM" id="SSF103481">
    <property type="entry name" value="Multidrug resistance efflux transporter EmrE"/>
    <property type="match status" value="2"/>
</dbReference>
<dbReference type="Pfam" id="PF00892">
    <property type="entry name" value="EamA"/>
    <property type="match status" value="2"/>
</dbReference>
<dbReference type="InterPro" id="IPR050638">
    <property type="entry name" value="AA-Vitamin_Transporters"/>
</dbReference>
<dbReference type="InterPro" id="IPR000620">
    <property type="entry name" value="EamA_dom"/>
</dbReference>
<feature type="transmembrane region" description="Helical" evidence="6">
    <location>
        <begin position="247"/>
        <end position="266"/>
    </location>
</feature>
<dbReference type="InterPro" id="IPR037185">
    <property type="entry name" value="EmrE-like"/>
</dbReference>
<comment type="caution">
    <text evidence="8">The sequence shown here is derived from an EMBL/GenBank/DDBJ whole genome shotgun (WGS) entry which is preliminary data.</text>
</comment>
<evidence type="ECO:0000256" key="1">
    <source>
        <dbReference type="ARBA" id="ARBA00004141"/>
    </source>
</evidence>
<feature type="transmembrane region" description="Helical" evidence="6">
    <location>
        <begin position="67"/>
        <end position="89"/>
    </location>
</feature>
<keyword evidence="9" id="KW-1185">Reference proteome</keyword>
<feature type="transmembrane region" description="Helical" evidence="6">
    <location>
        <begin position="15"/>
        <end position="36"/>
    </location>
</feature>
<evidence type="ECO:0000256" key="5">
    <source>
        <dbReference type="ARBA" id="ARBA00023136"/>
    </source>
</evidence>
<protein>
    <submittedName>
        <fullName evidence="8">O-acetylserine/cysteine efflux transporter</fullName>
    </submittedName>
</protein>
<evidence type="ECO:0000256" key="3">
    <source>
        <dbReference type="ARBA" id="ARBA00022692"/>
    </source>
</evidence>
<feature type="transmembrane region" description="Helical" evidence="6">
    <location>
        <begin position="214"/>
        <end position="235"/>
    </location>
</feature>
<keyword evidence="5 6" id="KW-0472">Membrane</keyword>
<keyword evidence="4 6" id="KW-1133">Transmembrane helix</keyword>
<dbReference type="GO" id="GO:0016020">
    <property type="term" value="C:membrane"/>
    <property type="evidence" value="ECO:0007669"/>
    <property type="project" value="UniProtKB-SubCell"/>
</dbReference>
<dbReference type="PANTHER" id="PTHR32322:SF9">
    <property type="entry name" value="AMINO-ACID METABOLITE EFFLUX PUMP-RELATED"/>
    <property type="match status" value="1"/>
</dbReference>
<comment type="similarity">
    <text evidence="2">Belongs to the EamA transporter family.</text>
</comment>
<name>A0A3D9ZW32_9ACTN</name>
<feature type="transmembrane region" description="Helical" evidence="6">
    <location>
        <begin position="126"/>
        <end position="144"/>
    </location>
</feature>
<feature type="domain" description="EamA" evidence="7">
    <location>
        <begin position="15"/>
        <end position="139"/>
    </location>
</feature>
<gene>
    <name evidence="8" type="ORF">DFJ67_6790</name>
</gene>